<evidence type="ECO:0000313" key="2">
    <source>
        <dbReference type="Ensembl" id="ENSMPUP00000007785.1"/>
    </source>
</evidence>
<feature type="compositionally biased region" description="Polar residues" evidence="1">
    <location>
        <begin position="166"/>
        <end position="179"/>
    </location>
</feature>
<dbReference type="STRING" id="9669.ENSMPUP00000007785"/>
<organism evidence="2">
    <name type="scientific">Mustela putorius furo</name>
    <name type="common">European domestic ferret</name>
    <name type="synonym">Mustela furo</name>
    <dbReference type="NCBI Taxonomy" id="9669"/>
    <lineage>
        <taxon>Eukaryota</taxon>
        <taxon>Metazoa</taxon>
        <taxon>Chordata</taxon>
        <taxon>Craniata</taxon>
        <taxon>Vertebrata</taxon>
        <taxon>Euteleostomi</taxon>
        <taxon>Mammalia</taxon>
        <taxon>Eutheria</taxon>
        <taxon>Laurasiatheria</taxon>
        <taxon>Carnivora</taxon>
        <taxon>Caniformia</taxon>
        <taxon>Musteloidea</taxon>
        <taxon>Mustelidae</taxon>
        <taxon>Mustelinae</taxon>
        <taxon>Mustela</taxon>
    </lineage>
</organism>
<proteinExistence type="predicted"/>
<dbReference type="SUPFAM" id="SSF56436">
    <property type="entry name" value="C-type lectin-like"/>
    <property type="match status" value="1"/>
</dbReference>
<reference evidence="2" key="1">
    <citation type="submission" date="2024-06" db="UniProtKB">
        <authorList>
            <consortium name="Ensembl"/>
        </authorList>
    </citation>
    <scope>IDENTIFICATION</scope>
</reference>
<dbReference type="EMBL" id="AEYP01016027">
    <property type="status" value="NOT_ANNOTATED_CDS"/>
    <property type="molecule type" value="Genomic_DNA"/>
</dbReference>
<accession>M3Y8X8</accession>
<dbReference type="InParanoid" id="M3Y8X8"/>
<dbReference type="AlphaFoldDB" id="M3Y8X8"/>
<feature type="region of interest" description="Disordered" evidence="1">
    <location>
        <begin position="145"/>
        <end position="211"/>
    </location>
</feature>
<dbReference type="InterPro" id="IPR016187">
    <property type="entry name" value="CTDL_fold"/>
</dbReference>
<dbReference type="EMBL" id="AEYP01016028">
    <property type="status" value="NOT_ANNOTATED_CDS"/>
    <property type="molecule type" value="Genomic_DNA"/>
</dbReference>
<dbReference type="eggNOG" id="KOG3272">
    <property type="taxonomic scope" value="Eukaryota"/>
</dbReference>
<name>M3Y8X8_MUSPF</name>
<evidence type="ECO:0000256" key="1">
    <source>
        <dbReference type="SAM" id="MobiDB-lite"/>
    </source>
</evidence>
<evidence type="ECO:0008006" key="3">
    <source>
        <dbReference type="Google" id="ProtNLM"/>
    </source>
</evidence>
<protein>
    <recommendedName>
        <fullName evidence="3">C-type lectin domain-containing protein</fullName>
    </recommendedName>
</protein>
<dbReference type="HOGENOM" id="CLU_1304524_0_0_1"/>
<dbReference type="EMBL" id="AEYP01016029">
    <property type="status" value="NOT_ANNOTATED_CDS"/>
    <property type="molecule type" value="Genomic_DNA"/>
</dbReference>
<sequence>MYVSLQLRGSRKSLSCPGGHLAYTWNLEVQNLLWDSLEEGSKWWIGQNLKHLGKHQEKNSPGMVDPRPLEPPSCIYMFRNSNWISSKVDLCPLEHSFICQADAFPDRDERHGVNSHLHGRPEKTRGEVPIMRSNRTAVTRRVMAVTSAPTSQPLPDTPAFTRPELETQSRQAVVKVTSSRRGDSQAEVFTTNPQTSLQDASDQVYTRKQGK</sequence>
<feature type="compositionally biased region" description="Polar residues" evidence="1">
    <location>
        <begin position="187"/>
        <end position="211"/>
    </location>
</feature>
<dbReference type="Ensembl" id="ENSMPUT00000007910.1">
    <property type="protein sequence ID" value="ENSMPUP00000007785.1"/>
    <property type="gene ID" value="ENSMPUG00000007843.1"/>
</dbReference>